<name>A0A1V9X7V5_9ACAR</name>
<gene>
    <name evidence="1" type="ORF">BIW11_12133</name>
</gene>
<dbReference type="Proteomes" id="UP000192247">
    <property type="component" value="Unassembled WGS sequence"/>
</dbReference>
<reference evidence="1 2" key="1">
    <citation type="journal article" date="2017" name="Gigascience">
        <title>Draft genome of the honey bee ectoparasitic mite, Tropilaelaps mercedesae, is shaped by the parasitic life history.</title>
        <authorList>
            <person name="Dong X."/>
            <person name="Armstrong S.D."/>
            <person name="Xia D."/>
            <person name="Makepeace B.L."/>
            <person name="Darby A.C."/>
            <person name="Kadowaki T."/>
        </authorList>
    </citation>
    <scope>NUCLEOTIDE SEQUENCE [LARGE SCALE GENOMIC DNA]</scope>
    <source>
        <strain evidence="1">Wuxi-XJTLU</strain>
    </source>
</reference>
<feature type="non-terminal residue" evidence="1">
    <location>
        <position position="162"/>
    </location>
</feature>
<dbReference type="InParanoid" id="A0A1V9X7V5"/>
<evidence type="ECO:0000313" key="1">
    <source>
        <dbReference type="EMBL" id="OQR69650.1"/>
    </source>
</evidence>
<sequence length="162" mass="18328">MIIQIPIVHCKSLDRDLNSCFPKSMRVSGLLHILLTSVVISQSVVNEAEAAISISSEWENEADLLYREFPSFGPSWLDIDARHPSDCSNEKHSSDHRVLWATHLTRCLLRLLGRNVPCVKDPASCDIQAMLLKDPLLKDIFTVFLNETDSFCGYISALKRMR</sequence>
<organism evidence="1 2">
    <name type="scientific">Tropilaelaps mercedesae</name>
    <dbReference type="NCBI Taxonomy" id="418985"/>
    <lineage>
        <taxon>Eukaryota</taxon>
        <taxon>Metazoa</taxon>
        <taxon>Ecdysozoa</taxon>
        <taxon>Arthropoda</taxon>
        <taxon>Chelicerata</taxon>
        <taxon>Arachnida</taxon>
        <taxon>Acari</taxon>
        <taxon>Parasitiformes</taxon>
        <taxon>Mesostigmata</taxon>
        <taxon>Gamasina</taxon>
        <taxon>Dermanyssoidea</taxon>
        <taxon>Laelapidae</taxon>
        <taxon>Tropilaelaps</taxon>
    </lineage>
</organism>
<evidence type="ECO:0000313" key="2">
    <source>
        <dbReference type="Proteomes" id="UP000192247"/>
    </source>
</evidence>
<accession>A0A1V9X7V5</accession>
<dbReference type="AlphaFoldDB" id="A0A1V9X7V5"/>
<keyword evidence="2" id="KW-1185">Reference proteome</keyword>
<dbReference type="EMBL" id="MNPL01020241">
    <property type="protein sequence ID" value="OQR69650.1"/>
    <property type="molecule type" value="Genomic_DNA"/>
</dbReference>
<comment type="caution">
    <text evidence="1">The sequence shown here is derived from an EMBL/GenBank/DDBJ whole genome shotgun (WGS) entry which is preliminary data.</text>
</comment>
<protein>
    <submittedName>
        <fullName evidence="1">Uncharacterized protein</fullName>
    </submittedName>
</protein>
<proteinExistence type="predicted"/>